<reference evidence="3" key="2">
    <citation type="submission" date="2022-06" db="UniProtKB">
        <authorList>
            <consortium name="EnsemblMetazoa"/>
        </authorList>
    </citation>
    <scope>IDENTIFICATION</scope>
    <source>
        <strain evidence="3">PS312</strain>
    </source>
</reference>
<evidence type="ECO:0000256" key="2">
    <source>
        <dbReference type="SAM" id="MobiDB-lite"/>
    </source>
</evidence>
<feature type="compositionally biased region" description="Low complexity" evidence="2">
    <location>
        <begin position="373"/>
        <end position="382"/>
    </location>
</feature>
<feature type="region of interest" description="Disordered" evidence="2">
    <location>
        <begin position="298"/>
        <end position="383"/>
    </location>
</feature>
<accession>A0A2A6BN44</accession>
<dbReference type="GO" id="GO:0000175">
    <property type="term" value="F:3'-5'-RNA exonuclease activity"/>
    <property type="evidence" value="ECO:0007669"/>
    <property type="project" value="InterPro"/>
</dbReference>
<dbReference type="PANTHER" id="PTHR11046:SF25">
    <property type="match status" value="1"/>
</dbReference>
<feature type="region of interest" description="Disordered" evidence="2">
    <location>
        <begin position="180"/>
        <end position="221"/>
    </location>
</feature>
<keyword evidence="1" id="KW-0378">Hydrolase</keyword>
<keyword evidence="1" id="KW-0540">Nuclease</keyword>
<dbReference type="EnsemblMetazoa" id="PPA31175.1">
    <property type="protein sequence ID" value="PPA31175.1"/>
    <property type="gene ID" value="WBGene00204040"/>
</dbReference>
<evidence type="ECO:0000313" key="4">
    <source>
        <dbReference type="Proteomes" id="UP000005239"/>
    </source>
</evidence>
<evidence type="ECO:0000313" key="3">
    <source>
        <dbReference type="EnsemblMetazoa" id="PPA31175.1"/>
    </source>
</evidence>
<feature type="compositionally biased region" description="Low complexity" evidence="2">
    <location>
        <begin position="302"/>
        <end position="325"/>
    </location>
</feature>
<dbReference type="Proteomes" id="UP000005239">
    <property type="component" value="Unassembled WGS sequence"/>
</dbReference>
<gene>
    <name evidence="3" type="primary">WBGene00204040</name>
</gene>
<evidence type="ECO:0000256" key="1">
    <source>
        <dbReference type="ARBA" id="ARBA00022722"/>
    </source>
</evidence>
<dbReference type="AlphaFoldDB" id="A0A2A6BN44"/>
<reference evidence="4" key="1">
    <citation type="journal article" date="2008" name="Nat. Genet.">
        <title>The Pristionchus pacificus genome provides a unique perspective on nematode lifestyle and parasitism.</title>
        <authorList>
            <person name="Dieterich C."/>
            <person name="Clifton S.W."/>
            <person name="Schuster L.N."/>
            <person name="Chinwalla A."/>
            <person name="Delehaunty K."/>
            <person name="Dinkelacker I."/>
            <person name="Fulton L."/>
            <person name="Fulton R."/>
            <person name="Godfrey J."/>
            <person name="Minx P."/>
            <person name="Mitreva M."/>
            <person name="Roeseler W."/>
            <person name="Tian H."/>
            <person name="Witte H."/>
            <person name="Yang S.P."/>
            <person name="Wilson R.K."/>
            <person name="Sommer R.J."/>
        </authorList>
    </citation>
    <scope>NUCLEOTIDE SEQUENCE [LARGE SCALE GENOMIC DNA]</scope>
    <source>
        <strain evidence="4">PS312</strain>
    </source>
</reference>
<name>A0A2A6BN44_PRIPA</name>
<organism evidence="3 4">
    <name type="scientific">Pristionchus pacificus</name>
    <name type="common">Parasitic nematode worm</name>
    <dbReference type="NCBI Taxonomy" id="54126"/>
    <lineage>
        <taxon>Eukaryota</taxon>
        <taxon>Metazoa</taxon>
        <taxon>Ecdysozoa</taxon>
        <taxon>Nematoda</taxon>
        <taxon>Chromadorea</taxon>
        <taxon>Rhabditida</taxon>
        <taxon>Rhabditina</taxon>
        <taxon>Diplogasteromorpha</taxon>
        <taxon>Diplogasteroidea</taxon>
        <taxon>Neodiplogasteridae</taxon>
        <taxon>Pristionchus</taxon>
    </lineage>
</organism>
<accession>A0A8R1UKK0</accession>
<feature type="compositionally biased region" description="Pro residues" evidence="2">
    <location>
        <begin position="326"/>
        <end position="338"/>
    </location>
</feature>
<keyword evidence="4" id="KW-1185">Reference proteome</keyword>
<feature type="compositionally biased region" description="Low complexity" evidence="2">
    <location>
        <begin position="210"/>
        <end position="221"/>
    </location>
</feature>
<dbReference type="OrthoDB" id="6414146at2759"/>
<dbReference type="InterPro" id="IPR022894">
    <property type="entry name" value="Oligoribonuclease"/>
</dbReference>
<proteinExistence type="predicted"/>
<protein>
    <submittedName>
        <fullName evidence="3">Uncharacterized protein</fullName>
    </submittedName>
</protein>
<dbReference type="PANTHER" id="PTHR11046">
    <property type="entry name" value="OLIGORIBONUCLEASE, MITOCHONDRIAL"/>
    <property type="match status" value="1"/>
</dbReference>
<sequence>MSETDSSPILPIPRFFDMKQAALDRLFWGSFSMTSLSRTPPSWQSRLAAFTTPPTSRDDVRVGHVLYLAHSQDSATARASIRTMLGISESPEVNSELSRKIARLKGKEREVINKRADDKVQAFYNTLFTLSVEEVEAVVGSPFHLISPARVSSPNHSPILNSPTLAATPSSILKQLSINTASPSSSSSPVSFPPPGLPPRSSSRKLFQYSSHPSSSLSSDVSIPTSSLLISSVQSCLPPSFPLSSPSHLSSSTPSSSLIHPSSSSSLLPVFSPSLPTSHVSSPSPLYLLAHPPSLQPPLPPSLSSSHISSLSSSHSSHLHPSSSSLPPPSSPSIPPSPLRSFRAPPSADHSPFKSPRLSIPVSTPRGRAGIRPSPTTPGGSSIPDVTVYWKGELAKKAKLLETQRKEKYVYKKQLIGELVEHESEYRQDQVDSSSAGFAVIIREIPRYLSSRSAGGHREHREWVEWTKEMNLSGTTVPSLLGHRFNIQFLIAARVFSLRDSIREFIRFAYTMENLGELHSDDLVLVQLQVLGLLDQLVTGPLWRIAENLGVIEAGMYHRDLLVYIDECIDFPSKFFSGECPTLTTPPSFTLFKEEGTLLQALVDPSPSPLACDVAVRVLRACAEYLRDVLSQTMSGGEYSNPSSEVASAIESAPPTNRAVESAFAYMDYLYHKAPFARFFRRDALTCFVLNHVSRWLDGKNTRERSIILEKAFECIKEIVYEEREKTEQLGEAIVSKMKARKVEEDGKAQKSEARKSRIVDELGGVLLTSSAEIDRAVFGLGQSNAINLIKAQLRFRKNVCKQKAEPRLYRFSAGKVVHGLNTLVANLKELVLADPSAGFIEEDDFHSSYLGRTCDLSTELLFPDGTELSGQQTVLDIVLRSSGDTIVFLQGSSGVVEMCRSEFEAFVEDGVIFPLPF</sequence>